<evidence type="ECO:0000256" key="3">
    <source>
        <dbReference type="ARBA" id="ARBA00022573"/>
    </source>
</evidence>
<evidence type="ECO:0000313" key="9">
    <source>
        <dbReference type="EMBL" id="MEQ2555826.1"/>
    </source>
</evidence>
<dbReference type="InterPro" id="IPR010388">
    <property type="entry name" value="Anaerobic_Co-chelatase"/>
</dbReference>
<keyword evidence="4 7" id="KW-0489">Methyltransferase</keyword>
<dbReference type="Proteomes" id="UP001546774">
    <property type="component" value="Unassembled WGS sequence"/>
</dbReference>
<evidence type="ECO:0000256" key="5">
    <source>
        <dbReference type="ARBA" id="ARBA00022679"/>
    </source>
</evidence>
<dbReference type="PANTHER" id="PTHR43467">
    <property type="entry name" value="COBALT-PRECORRIN-2 C(20)-METHYLTRANSFERASE"/>
    <property type="match status" value="1"/>
</dbReference>
<dbReference type="EMBL" id="JBBMFS010000012">
    <property type="protein sequence ID" value="MEQ2555826.1"/>
    <property type="molecule type" value="Genomic_DNA"/>
</dbReference>
<dbReference type="Pfam" id="PF00590">
    <property type="entry name" value="TP_methylase"/>
    <property type="match status" value="1"/>
</dbReference>
<evidence type="ECO:0000259" key="8">
    <source>
        <dbReference type="Pfam" id="PF00590"/>
    </source>
</evidence>
<evidence type="ECO:0000313" key="10">
    <source>
        <dbReference type="Proteomes" id="UP001546774"/>
    </source>
</evidence>
<dbReference type="Gene3D" id="3.40.50.1400">
    <property type="match status" value="2"/>
</dbReference>
<dbReference type="PROSITE" id="PS00840">
    <property type="entry name" value="SUMT_2"/>
    <property type="match status" value="1"/>
</dbReference>
<dbReference type="Gene3D" id="3.30.950.10">
    <property type="entry name" value="Methyltransferase, Cobalt-precorrin-4 Transmethylase, Domain 2"/>
    <property type="match status" value="1"/>
</dbReference>
<dbReference type="SUPFAM" id="SSF53790">
    <property type="entry name" value="Tetrapyrrole methylase"/>
    <property type="match status" value="1"/>
</dbReference>
<evidence type="ECO:0000256" key="6">
    <source>
        <dbReference type="ARBA" id="ARBA00022691"/>
    </source>
</evidence>
<dbReference type="Pfam" id="PF06180">
    <property type="entry name" value="CbiK"/>
    <property type="match status" value="1"/>
</dbReference>
<comment type="similarity">
    <text evidence="2 7">Belongs to the precorrin methyltransferase family.</text>
</comment>
<dbReference type="InterPro" id="IPR000878">
    <property type="entry name" value="4pyrrol_Mease"/>
</dbReference>
<name>A0ABV1H7Z8_9FIRM</name>
<dbReference type="GO" id="GO:0030788">
    <property type="term" value="F:precorrin-2 C20-methyltransferase activity"/>
    <property type="evidence" value="ECO:0007669"/>
    <property type="project" value="UniProtKB-EC"/>
</dbReference>
<accession>A0ABV1H7Z8</accession>
<organism evidence="9 10">
    <name type="scientific">Lachnospira intestinalis</name>
    <dbReference type="NCBI Taxonomy" id="3133158"/>
    <lineage>
        <taxon>Bacteria</taxon>
        <taxon>Bacillati</taxon>
        <taxon>Bacillota</taxon>
        <taxon>Clostridia</taxon>
        <taxon>Lachnospirales</taxon>
        <taxon>Lachnospiraceae</taxon>
        <taxon>Lachnospira</taxon>
    </lineage>
</organism>
<dbReference type="InterPro" id="IPR014776">
    <property type="entry name" value="4pyrrole_Mease_sub2"/>
</dbReference>
<evidence type="ECO:0000256" key="7">
    <source>
        <dbReference type="RuleBase" id="RU003960"/>
    </source>
</evidence>
<dbReference type="PANTHER" id="PTHR43467:SF2">
    <property type="entry name" value="COBALT-PRECORRIN-2 C(20)-METHYLTRANSFERASE"/>
    <property type="match status" value="1"/>
</dbReference>
<protein>
    <submittedName>
        <fullName evidence="9">Precorrin-2 C(20)-methyltransferase</fullName>
        <ecNumber evidence="9">2.1.1.130</ecNumber>
    </submittedName>
</protein>
<dbReference type="GO" id="GO:0032259">
    <property type="term" value="P:methylation"/>
    <property type="evidence" value="ECO:0007669"/>
    <property type="project" value="UniProtKB-KW"/>
</dbReference>
<dbReference type="CDD" id="cd03412">
    <property type="entry name" value="CbiK_N"/>
    <property type="match status" value="1"/>
</dbReference>
<feature type="domain" description="Tetrapyrrole methylase" evidence="8">
    <location>
        <begin position="274"/>
        <end position="482"/>
    </location>
</feature>
<keyword evidence="5 7" id="KW-0808">Transferase</keyword>
<proteinExistence type="inferred from homology"/>
<dbReference type="InterPro" id="IPR012382">
    <property type="entry name" value="CobI/CbiL"/>
</dbReference>
<sequence>MKKAILIVSFGTTYPETRQKNIAAITRQVRALYPDVLVAEAVSSTIVRNVMKKREHMDAKSPEEGLIKLKEQGATHVAVFPTHVIDGIENHRMKQAVEEYRLAFEQITVADALLTEPEDYTNVAKALWESLKEETGDAPLILMGHGTEHAADSSYAVMEQALRAYAQHPVYIATVEGKRTIADVIAQMKFEGIVNTKVIVAPFMLVAGDHANNDMAGEEDSFSSLLREEGYAPECILRGIAEYPAIREVYLSHLQKTTGTLFADITAQNRPGILYGIGVGSGNPKQMTLQALEIIRSCDLIVLPAVSKEECYAYRIVGQVCPEISDMPLLCMPFPMIKDEKKLELAHTRIYETIEDYLRRGQIVGMLTIGDPGIYSTYLYMHKRAKENGWQAEIINGVPSFCAVAAKLGISLGEKKEEIHIIPAAYEVEDTFSYSGTCVYMKSGKRLAELLDALRSWQDKTGKIYEVWGVSNCGMAQEQVYYGLDELEKAKGYLTTVIAKQKK</sequence>
<dbReference type="InterPro" id="IPR035996">
    <property type="entry name" value="4pyrrol_Methylase_sf"/>
</dbReference>
<dbReference type="InterPro" id="IPR006364">
    <property type="entry name" value="CobI/CbiL/CobIJ_dom"/>
</dbReference>
<dbReference type="SUPFAM" id="SSF53800">
    <property type="entry name" value="Chelatase"/>
    <property type="match status" value="1"/>
</dbReference>
<dbReference type="CDD" id="cd11645">
    <property type="entry name" value="Precorrin_2_C20_MT"/>
    <property type="match status" value="1"/>
</dbReference>
<keyword evidence="6" id="KW-0949">S-adenosyl-L-methionine</keyword>
<dbReference type="Gene3D" id="3.40.1010.10">
    <property type="entry name" value="Cobalt-precorrin-4 Transmethylase, Domain 1"/>
    <property type="match status" value="1"/>
</dbReference>
<keyword evidence="3" id="KW-0169">Cobalamin biosynthesis</keyword>
<evidence type="ECO:0000256" key="1">
    <source>
        <dbReference type="ARBA" id="ARBA00004953"/>
    </source>
</evidence>
<evidence type="ECO:0000256" key="4">
    <source>
        <dbReference type="ARBA" id="ARBA00022603"/>
    </source>
</evidence>
<dbReference type="EC" id="2.1.1.130" evidence="9"/>
<dbReference type="InterPro" id="IPR014777">
    <property type="entry name" value="4pyrrole_Mease_sub1"/>
</dbReference>
<keyword evidence="10" id="KW-1185">Reference proteome</keyword>
<gene>
    <name evidence="9" type="primary">cobI</name>
    <name evidence="9" type="ORF">WMO37_12570</name>
</gene>
<comment type="pathway">
    <text evidence="1">Cofactor biosynthesis; adenosylcobalamin biosynthesis.</text>
</comment>
<reference evidence="9" key="1">
    <citation type="submission" date="2024-03" db="EMBL/GenBank/DDBJ databases">
        <title>Human intestinal bacterial collection.</title>
        <authorList>
            <person name="Pauvert C."/>
            <person name="Hitch T.C.A."/>
            <person name="Clavel T."/>
        </authorList>
    </citation>
    <scope>NUCLEOTIDE SEQUENCE [LARGE SCALE GENOMIC DNA]</scope>
    <source>
        <strain evidence="9">CLA-AA-H89B</strain>
    </source>
</reference>
<dbReference type="CDD" id="cd03413">
    <property type="entry name" value="CbiK_C"/>
    <property type="match status" value="1"/>
</dbReference>
<comment type="caution">
    <text evidence="9">The sequence shown here is derived from an EMBL/GenBank/DDBJ whole genome shotgun (WGS) entry which is preliminary data.</text>
</comment>
<dbReference type="InterPro" id="IPR003043">
    <property type="entry name" value="Uropor_MeTrfase_CS"/>
</dbReference>
<dbReference type="NCBIfam" id="TIGR01467">
    <property type="entry name" value="cobI_cbiL"/>
    <property type="match status" value="1"/>
</dbReference>
<evidence type="ECO:0000256" key="2">
    <source>
        <dbReference type="ARBA" id="ARBA00005879"/>
    </source>
</evidence>